<dbReference type="EMBL" id="CADEAL010001668">
    <property type="protein sequence ID" value="CAB1434479.1"/>
    <property type="molecule type" value="Genomic_DNA"/>
</dbReference>
<name>A0A9N7YPA5_PLEPL</name>
<organism evidence="1 2">
    <name type="scientific">Pleuronectes platessa</name>
    <name type="common">European plaice</name>
    <dbReference type="NCBI Taxonomy" id="8262"/>
    <lineage>
        <taxon>Eukaryota</taxon>
        <taxon>Metazoa</taxon>
        <taxon>Chordata</taxon>
        <taxon>Craniata</taxon>
        <taxon>Vertebrata</taxon>
        <taxon>Euteleostomi</taxon>
        <taxon>Actinopterygii</taxon>
        <taxon>Neopterygii</taxon>
        <taxon>Teleostei</taxon>
        <taxon>Neoteleostei</taxon>
        <taxon>Acanthomorphata</taxon>
        <taxon>Carangaria</taxon>
        <taxon>Pleuronectiformes</taxon>
        <taxon>Pleuronectoidei</taxon>
        <taxon>Pleuronectidae</taxon>
        <taxon>Pleuronectes</taxon>
    </lineage>
</organism>
<dbReference type="AlphaFoldDB" id="A0A9N7YPA5"/>
<proteinExistence type="predicted"/>
<protein>
    <submittedName>
        <fullName evidence="1">Uncharacterized protein</fullName>
    </submittedName>
</protein>
<accession>A0A9N7YPA5</accession>
<sequence>MKIQALCDGLVCSQGSTVAASILSIPPSTSPLPGVCLWQRLSFPLLSSPRACVHVSVRALPPPASLCLLGGLQARRLGTGRRTRLSLPDVGVGWSDQDQVDLAPLHSGPIHTAPSHRRASNPQAASIPLASLSAHLDYQHLGVVVGGGKAGRALGTEGLSDANLKKPTKTPAGENGLCVKMYA</sequence>
<gene>
    <name evidence="1" type="ORF">PLEPLA_LOCUS22524</name>
</gene>
<evidence type="ECO:0000313" key="2">
    <source>
        <dbReference type="Proteomes" id="UP001153269"/>
    </source>
</evidence>
<reference evidence="1" key="1">
    <citation type="submission" date="2020-03" db="EMBL/GenBank/DDBJ databases">
        <authorList>
            <person name="Weist P."/>
        </authorList>
    </citation>
    <scope>NUCLEOTIDE SEQUENCE</scope>
</reference>
<comment type="caution">
    <text evidence="1">The sequence shown here is derived from an EMBL/GenBank/DDBJ whole genome shotgun (WGS) entry which is preliminary data.</text>
</comment>
<keyword evidence="2" id="KW-1185">Reference proteome</keyword>
<dbReference type="Proteomes" id="UP001153269">
    <property type="component" value="Unassembled WGS sequence"/>
</dbReference>
<evidence type="ECO:0000313" key="1">
    <source>
        <dbReference type="EMBL" id="CAB1434479.1"/>
    </source>
</evidence>